<dbReference type="Proteomes" id="UP000313359">
    <property type="component" value="Unassembled WGS sequence"/>
</dbReference>
<reference evidence="1" key="1">
    <citation type="journal article" date="2018" name="Genome Biol. Evol.">
        <title>Genomics and development of Lentinus tigrinus, a white-rot wood-decaying mushroom with dimorphic fruiting bodies.</title>
        <authorList>
            <person name="Wu B."/>
            <person name="Xu Z."/>
            <person name="Knudson A."/>
            <person name="Carlson A."/>
            <person name="Chen N."/>
            <person name="Kovaka S."/>
            <person name="LaButti K."/>
            <person name="Lipzen A."/>
            <person name="Pennachio C."/>
            <person name="Riley R."/>
            <person name="Schakwitz W."/>
            <person name="Umezawa K."/>
            <person name="Ohm R.A."/>
            <person name="Grigoriev I.V."/>
            <person name="Nagy L.G."/>
            <person name="Gibbons J."/>
            <person name="Hibbett D."/>
        </authorList>
    </citation>
    <scope>NUCLEOTIDE SEQUENCE [LARGE SCALE GENOMIC DNA]</scope>
    <source>
        <strain evidence="1">ALCF2SS1-6</strain>
    </source>
</reference>
<sequence length="521" mass="57411">MADPALPLDLLLTLMETSSRSTTSRMMRTCRLLYNRGARILLGSGVFLSTSEDAISFLRFMLADTDARFPHLRSLKISRGNFSLSGVHALRGLLCHKSLALHTLILMDAESVLLSDPARRNKSNTPSLFMALANLRSLKNLVIDGCDVISFSLLRMMVCSLETASLNLGSYTSWSSITSADDRNPILLLMRSSHTLQELRGSCFDSNPETIKFDVVYPSVRLISASYSSTWMPATLAYINAFPNLEHLSLTCPSHRFEGNGADPNSVLHLFSNRECNLNDQENYGITWEHLQEVSGSVIDLFVLGLVCQVPTVRVLDDISERMCRFLRDVIADMKPKTLAVTVAGSGLFAPGSPMNVVLRQAAAQHLRKLDLEICFAPCEWGANLDCILKNVRDTFVSAGIPLRSLSLTLNYGLLTTPSILVGWPSPFKHGCPLEQELLDMARDATRARLLFANAIRTLKPEDVSIRLSTERDPHQYMLGAVGDREDAGSVGSDDLDGQGSGDELLDEFAGFMVEEDDAGW</sequence>
<dbReference type="EMBL" id="ML122277">
    <property type="protein sequence ID" value="RPD58103.1"/>
    <property type="molecule type" value="Genomic_DNA"/>
</dbReference>
<dbReference type="OrthoDB" id="2751407at2759"/>
<evidence type="ECO:0008006" key="3">
    <source>
        <dbReference type="Google" id="ProtNLM"/>
    </source>
</evidence>
<organism evidence="1 2">
    <name type="scientific">Lentinus tigrinus ALCF2SS1-6</name>
    <dbReference type="NCBI Taxonomy" id="1328759"/>
    <lineage>
        <taxon>Eukaryota</taxon>
        <taxon>Fungi</taxon>
        <taxon>Dikarya</taxon>
        <taxon>Basidiomycota</taxon>
        <taxon>Agaricomycotina</taxon>
        <taxon>Agaricomycetes</taxon>
        <taxon>Polyporales</taxon>
        <taxon>Polyporaceae</taxon>
        <taxon>Lentinus</taxon>
    </lineage>
</organism>
<protein>
    <recommendedName>
        <fullName evidence="3">F-box domain-containing protein</fullName>
    </recommendedName>
</protein>
<accession>A0A5C2S3C8</accession>
<keyword evidence="2" id="KW-1185">Reference proteome</keyword>
<evidence type="ECO:0000313" key="2">
    <source>
        <dbReference type="Proteomes" id="UP000313359"/>
    </source>
</evidence>
<name>A0A5C2S3C8_9APHY</name>
<dbReference type="AlphaFoldDB" id="A0A5C2S3C8"/>
<gene>
    <name evidence="1" type="ORF">L227DRAFT_529469</name>
</gene>
<proteinExistence type="predicted"/>
<evidence type="ECO:0000313" key="1">
    <source>
        <dbReference type="EMBL" id="RPD58103.1"/>
    </source>
</evidence>